<evidence type="ECO:0000313" key="7">
    <source>
        <dbReference type="EMBL" id="KAG7154546.1"/>
    </source>
</evidence>
<evidence type="ECO:0000256" key="4">
    <source>
        <dbReference type="ARBA" id="ARBA00023136"/>
    </source>
</evidence>
<evidence type="ECO:0000256" key="5">
    <source>
        <dbReference type="SAM" id="Phobius"/>
    </source>
</evidence>
<dbReference type="InterPro" id="IPR036259">
    <property type="entry name" value="MFS_trans_sf"/>
</dbReference>
<dbReference type="PANTHER" id="PTHR48021:SF1">
    <property type="entry name" value="GH07001P-RELATED"/>
    <property type="match status" value="1"/>
</dbReference>
<reference evidence="7" key="1">
    <citation type="journal article" date="2021" name="Sci. Adv.">
        <title>The American lobster genome reveals insights on longevity, neural, and immune adaptations.</title>
        <authorList>
            <person name="Polinski J.M."/>
            <person name="Zimin A.V."/>
            <person name="Clark K.F."/>
            <person name="Kohn A.B."/>
            <person name="Sadowski N."/>
            <person name="Timp W."/>
            <person name="Ptitsyn A."/>
            <person name="Khanna P."/>
            <person name="Romanova D.Y."/>
            <person name="Williams P."/>
            <person name="Greenwood S.J."/>
            <person name="Moroz L.L."/>
            <person name="Walt D.R."/>
            <person name="Bodnar A.G."/>
        </authorList>
    </citation>
    <scope>NUCLEOTIDE SEQUENCE</scope>
    <source>
        <strain evidence="7">GMGI-L3</strain>
    </source>
</reference>
<dbReference type="Pfam" id="PF00083">
    <property type="entry name" value="Sugar_tr"/>
    <property type="match status" value="1"/>
</dbReference>
<dbReference type="PROSITE" id="PS50850">
    <property type="entry name" value="MFS"/>
    <property type="match status" value="1"/>
</dbReference>
<keyword evidence="2 5" id="KW-0812">Transmembrane</keyword>
<dbReference type="PANTHER" id="PTHR48021">
    <property type="match status" value="1"/>
</dbReference>
<dbReference type="Proteomes" id="UP000747542">
    <property type="component" value="Unassembled WGS sequence"/>
</dbReference>
<name>A0A8J5J9R4_HOMAM</name>
<dbReference type="InterPro" id="IPR050549">
    <property type="entry name" value="MFS_Trehalose_Transporter"/>
</dbReference>
<dbReference type="GO" id="GO:0022857">
    <property type="term" value="F:transmembrane transporter activity"/>
    <property type="evidence" value="ECO:0007669"/>
    <property type="project" value="InterPro"/>
</dbReference>
<evidence type="ECO:0000313" key="8">
    <source>
        <dbReference type="Proteomes" id="UP000747542"/>
    </source>
</evidence>
<evidence type="ECO:0000259" key="6">
    <source>
        <dbReference type="PROSITE" id="PS50850"/>
    </source>
</evidence>
<keyword evidence="4 5" id="KW-0472">Membrane</keyword>
<comment type="caution">
    <text evidence="7">The sequence shown here is derived from an EMBL/GenBank/DDBJ whole genome shotgun (WGS) entry which is preliminary data.</text>
</comment>
<sequence length="88" mass="9481">MLFIGDIGIHPVPYIVSSEYFPTSIRPQASSVCISAGTVITFATLQLYSPMQATLTQAGLYFFYGAVSFVGVIFSFFAVIETKGKNVG</sequence>
<dbReference type="InterPro" id="IPR005828">
    <property type="entry name" value="MFS_sugar_transport-like"/>
</dbReference>
<dbReference type="InterPro" id="IPR020846">
    <property type="entry name" value="MFS_dom"/>
</dbReference>
<gene>
    <name evidence="7" type="primary">Tret1-L17</name>
    <name evidence="7" type="ORF">Hamer_G019964</name>
</gene>
<dbReference type="EMBL" id="JAHLQT010044137">
    <property type="protein sequence ID" value="KAG7154546.1"/>
    <property type="molecule type" value="Genomic_DNA"/>
</dbReference>
<feature type="transmembrane region" description="Helical" evidence="5">
    <location>
        <begin position="60"/>
        <end position="80"/>
    </location>
</feature>
<proteinExistence type="predicted"/>
<keyword evidence="3 5" id="KW-1133">Transmembrane helix</keyword>
<accession>A0A8J5J9R4</accession>
<protein>
    <submittedName>
        <fullName evidence="7">Facilitated trehalose transporter Tret1-like 17</fullName>
    </submittedName>
</protein>
<evidence type="ECO:0000256" key="2">
    <source>
        <dbReference type="ARBA" id="ARBA00022692"/>
    </source>
</evidence>
<keyword evidence="8" id="KW-1185">Reference proteome</keyword>
<organism evidence="7 8">
    <name type="scientific">Homarus americanus</name>
    <name type="common">American lobster</name>
    <dbReference type="NCBI Taxonomy" id="6706"/>
    <lineage>
        <taxon>Eukaryota</taxon>
        <taxon>Metazoa</taxon>
        <taxon>Ecdysozoa</taxon>
        <taxon>Arthropoda</taxon>
        <taxon>Crustacea</taxon>
        <taxon>Multicrustacea</taxon>
        <taxon>Malacostraca</taxon>
        <taxon>Eumalacostraca</taxon>
        <taxon>Eucarida</taxon>
        <taxon>Decapoda</taxon>
        <taxon>Pleocyemata</taxon>
        <taxon>Astacidea</taxon>
        <taxon>Nephropoidea</taxon>
        <taxon>Nephropidae</taxon>
        <taxon>Homarus</taxon>
    </lineage>
</organism>
<dbReference type="SUPFAM" id="SSF103473">
    <property type="entry name" value="MFS general substrate transporter"/>
    <property type="match status" value="1"/>
</dbReference>
<feature type="domain" description="Major facilitator superfamily (MFS) profile" evidence="6">
    <location>
        <begin position="1"/>
        <end position="83"/>
    </location>
</feature>
<feature type="transmembrane region" description="Helical" evidence="5">
    <location>
        <begin position="29"/>
        <end position="48"/>
    </location>
</feature>
<dbReference type="AlphaFoldDB" id="A0A8J5J9R4"/>
<comment type="subcellular location">
    <subcellularLocation>
        <location evidence="1">Membrane</location>
        <topology evidence="1">Multi-pass membrane protein</topology>
    </subcellularLocation>
</comment>
<evidence type="ECO:0000256" key="1">
    <source>
        <dbReference type="ARBA" id="ARBA00004141"/>
    </source>
</evidence>
<evidence type="ECO:0000256" key="3">
    <source>
        <dbReference type="ARBA" id="ARBA00022989"/>
    </source>
</evidence>
<dbReference type="Gene3D" id="1.20.1250.20">
    <property type="entry name" value="MFS general substrate transporter like domains"/>
    <property type="match status" value="1"/>
</dbReference>
<dbReference type="GO" id="GO:0016020">
    <property type="term" value="C:membrane"/>
    <property type="evidence" value="ECO:0007669"/>
    <property type="project" value="UniProtKB-SubCell"/>
</dbReference>